<dbReference type="Proteomes" id="UP000003465">
    <property type="component" value="Unassembled WGS sequence"/>
</dbReference>
<dbReference type="SUPFAM" id="SSF82866">
    <property type="entry name" value="Multidrug efflux transporter AcrB transmembrane domain"/>
    <property type="match status" value="1"/>
</dbReference>
<feature type="non-terminal residue" evidence="1">
    <location>
        <position position="37"/>
    </location>
</feature>
<dbReference type="GO" id="GO:0016020">
    <property type="term" value="C:membrane"/>
    <property type="evidence" value="ECO:0007669"/>
    <property type="project" value="InterPro"/>
</dbReference>
<dbReference type="AlphaFoldDB" id="A0A656GNH3"/>
<protein>
    <submittedName>
        <fullName evidence="1">Uncharacterized protein</fullName>
    </submittedName>
</protein>
<name>A0A656GNH3_PSEA0</name>
<evidence type="ECO:0000313" key="1">
    <source>
        <dbReference type="EMBL" id="EGH26810.1"/>
    </source>
</evidence>
<reference evidence="1 2" key="1">
    <citation type="journal article" date="2011" name="PLoS Pathog.">
        <title>Dynamic evolution of pathogenicity revealed by sequencing and comparative genomics of 19 Pseudomonas syringae isolates.</title>
        <authorList>
            <person name="Baltrus D.A."/>
            <person name="Nishimura M.T."/>
            <person name="Romanchuk A."/>
            <person name="Chang J.H."/>
            <person name="Mukhtar M.S."/>
            <person name="Cherkis K."/>
            <person name="Roach J."/>
            <person name="Grant S.R."/>
            <person name="Jones C.D."/>
            <person name="Dangl J.L."/>
        </authorList>
    </citation>
    <scope>NUCLEOTIDE SEQUENCE [LARGE SCALE GENOMIC DNA]</scope>
    <source>
        <strain evidence="1 2">301020</strain>
    </source>
</reference>
<organism evidence="1 2">
    <name type="scientific">Pseudomonas amygdali pv. mori str. 301020</name>
    <dbReference type="NCBI Taxonomy" id="629261"/>
    <lineage>
        <taxon>Bacteria</taxon>
        <taxon>Pseudomonadati</taxon>
        <taxon>Pseudomonadota</taxon>
        <taxon>Gammaproteobacteria</taxon>
        <taxon>Pseudomonadales</taxon>
        <taxon>Pseudomonadaceae</taxon>
        <taxon>Pseudomonas</taxon>
        <taxon>Pseudomonas amygdali</taxon>
    </lineage>
</organism>
<dbReference type="Pfam" id="PF00873">
    <property type="entry name" value="ACR_tran"/>
    <property type="match status" value="1"/>
</dbReference>
<evidence type="ECO:0000313" key="2">
    <source>
        <dbReference type="Proteomes" id="UP000003465"/>
    </source>
</evidence>
<dbReference type="GO" id="GO:0022857">
    <property type="term" value="F:transmembrane transporter activity"/>
    <property type="evidence" value="ECO:0007669"/>
    <property type="project" value="InterPro"/>
</dbReference>
<dbReference type="EMBL" id="AEAG01002882">
    <property type="protein sequence ID" value="EGH26810.1"/>
    <property type="molecule type" value="Genomic_DNA"/>
</dbReference>
<proteinExistence type="predicted"/>
<accession>A0A656GNH3</accession>
<dbReference type="Gene3D" id="1.20.1640.10">
    <property type="entry name" value="Multidrug efflux transporter AcrB transmembrane domain"/>
    <property type="match status" value="1"/>
</dbReference>
<sequence length="37" mass="3627">MCRPILMTSMAFVLGVLPLVLGSGAGSGAQHALGTAV</sequence>
<comment type="caution">
    <text evidence="1">The sequence shown here is derived from an EMBL/GenBank/DDBJ whole genome shotgun (WGS) entry which is preliminary data.</text>
</comment>
<gene>
    <name evidence="1" type="ORF">PSYMO_37197</name>
</gene>
<dbReference type="InterPro" id="IPR001036">
    <property type="entry name" value="Acrflvin-R"/>
</dbReference>